<evidence type="ECO:0000256" key="3">
    <source>
        <dbReference type="ARBA" id="ARBA00022475"/>
    </source>
</evidence>
<feature type="transmembrane region" description="Helical" evidence="7">
    <location>
        <begin position="128"/>
        <end position="150"/>
    </location>
</feature>
<keyword evidence="5 7" id="KW-1133">Transmembrane helix</keyword>
<feature type="transmembrane region" description="Helical" evidence="7">
    <location>
        <begin position="292"/>
        <end position="313"/>
    </location>
</feature>
<dbReference type="GO" id="GO:0005886">
    <property type="term" value="C:plasma membrane"/>
    <property type="evidence" value="ECO:0007669"/>
    <property type="project" value="UniProtKB-SubCell"/>
</dbReference>
<dbReference type="SUPFAM" id="SSF103473">
    <property type="entry name" value="MFS general substrate transporter"/>
    <property type="match status" value="1"/>
</dbReference>
<feature type="domain" description="Major facilitator superfamily (MFS) profile" evidence="8">
    <location>
        <begin position="24"/>
        <end position="475"/>
    </location>
</feature>
<evidence type="ECO:0000256" key="7">
    <source>
        <dbReference type="SAM" id="Phobius"/>
    </source>
</evidence>
<feature type="transmembrane region" description="Helical" evidence="7">
    <location>
        <begin position="382"/>
        <end position="403"/>
    </location>
</feature>
<protein>
    <submittedName>
        <fullName evidence="9">Drug resistance transporter, EmrB/QacA subfamily</fullName>
    </submittedName>
</protein>
<reference evidence="10" key="1">
    <citation type="submission" date="2012-03" db="EMBL/GenBank/DDBJ databases">
        <title>Complete sequence of chromosome of Deinococcus peraridilitoris DSM 19664.</title>
        <authorList>
            <person name="Lucas S."/>
            <person name="Copeland A."/>
            <person name="Lapidus A."/>
            <person name="Glavina del Rio T."/>
            <person name="Dalin E."/>
            <person name="Tice H."/>
            <person name="Bruce D."/>
            <person name="Goodwin L."/>
            <person name="Pitluck S."/>
            <person name="Peters L."/>
            <person name="Mikhailova N."/>
            <person name="Lu M."/>
            <person name="Kyrpides N."/>
            <person name="Mavromatis K."/>
            <person name="Ivanova N."/>
            <person name="Brettin T."/>
            <person name="Detter J.C."/>
            <person name="Han C."/>
            <person name="Larimer F."/>
            <person name="Land M."/>
            <person name="Hauser L."/>
            <person name="Markowitz V."/>
            <person name="Cheng J.-F."/>
            <person name="Hugenholtz P."/>
            <person name="Woyke T."/>
            <person name="Wu D."/>
            <person name="Pukall R."/>
            <person name="Steenblock K."/>
            <person name="Brambilla E."/>
            <person name="Klenk H.-P."/>
            <person name="Eisen J.A."/>
        </authorList>
    </citation>
    <scope>NUCLEOTIDE SEQUENCE [LARGE SCALE GENOMIC DNA]</scope>
    <source>
        <strain evidence="10">DSM 19664 / LMG 22246 / CIP 109416 / KR-200</strain>
    </source>
</reference>
<feature type="transmembrane region" description="Helical" evidence="7">
    <location>
        <begin position="220"/>
        <end position="240"/>
    </location>
</feature>
<keyword evidence="2" id="KW-0813">Transport</keyword>
<dbReference type="FunFam" id="1.20.1720.10:FF:000004">
    <property type="entry name" value="EmrB/QacA family drug resistance transporter"/>
    <property type="match status" value="1"/>
</dbReference>
<feature type="transmembrane region" description="Helical" evidence="7">
    <location>
        <begin position="352"/>
        <end position="370"/>
    </location>
</feature>
<keyword evidence="6 7" id="KW-0472">Membrane</keyword>
<dbReference type="STRING" id="937777.Deipe_0095"/>
<dbReference type="Proteomes" id="UP000010467">
    <property type="component" value="Chromosome"/>
</dbReference>
<evidence type="ECO:0000256" key="4">
    <source>
        <dbReference type="ARBA" id="ARBA00022692"/>
    </source>
</evidence>
<dbReference type="eggNOG" id="COG0477">
    <property type="taxonomic scope" value="Bacteria"/>
</dbReference>
<accession>K9ZVQ9</accession>
<feature type="transmembrane region" description="Helical" evidence="7">
    <location>
        <begin position="23"/>
        <end position="46"/>
    </location>
</feature>
<dbReference type="PANTHER" id="PTHR23501">
    <property type="entry name" value="MAJOR FACILITATOR SUPERFAMILY"/>
    <property type="match status" value="1"/>
</dbReference>
<feature type="transmembrane region" description="Helical" evidence="7">
    <location>
        <begin position="597"/>
        <end position="615"/>
    </location>
</feature>
<comment type="subcellular location">
    <subcellularLocation>
        <location evidence="1">Cell membrane</location>
        <topology evidence="1">Multi-pass membrane protein</topology>
    </subcellularLocation>
</comment>
<dbReference type="Gene3D" id="1.20.1250.20">
    <property type="entry name" value="MFS general substrate transporter like domains"/>
    <property type="match status" value="1"/>
</dbReference>
<sequence>MTRPPAAQATNYAEVLDFPTKRLILIGVLLGLFLSALDQTIVSTALPKIVADLQGLNLYAWVTTAYLLVSTALLPIYGKLSDIYGRKPVLMFGIAVFLIGSMLCGAAGEPFLGNLFGGGMMQLIVFRGLQGVGAAALTSIAFAIIADLFAPADRARYQGLFGAVFGLSSVIGPLLGGFLTDNISWRWVFYVNVPIGLVALSFIATRMPILASGLKPKIDLLGSVLIVLFSVPLLLALTWGSDSVYSWTSPTILGLFALSAASLVAFLFAEARHESPVLPLTLFRNPTFTWSVIARFLIGAGFLGAILFLSLYLVNVKGVTATAAGTATIPLTMGIIAGAIGSGQVASRVGYYKFLMLGGLAVATVAFWWLSTMNVDTPYWAVVARMVALGLGLGPALPLYTLALQNAVKPYEIGVATSSGTFFQQMGSTMGAAVFGAILTAGLTSEFKANLAEVQRSAPFALQSQIAPFGQAEGGTRPGFDPATVRAQAEAGVREAFGRQRDLVTRALRERDPAAIARLREDERTPENVRGLLSQLSAAGQVPAGSETANAASEQALRGALASLSQAETQALAQTGTTIDRISRAVKVSFANAISRIYLISILIGLAAFLVTLALPNLRLPKRGEKSGEDRPQVPVAEV</sequence>
<evidence type="ECO:0000256" key="1">
    <source>
        <dbReference type="ARBA" id="ARBA00004651"/>
    </source>
</evidence>
<keyword evidence="4 7" id="KW-0812">Transmembrane</keyword>
<dbReference type="NCBIfam" id="TIGR00711">
    <property type="entry name" value="efflux_EmrB"/>
    <property type="match status" value="1"/>
</dbReference>
<evidence type="ECO:0000256" key="5">
    <source>
        <dbReference type="ARBA" id="ARBA00022989"/>
    </source>
</evidence>
<dbReference type="InterPro" id="IPR011701">
    <property type="entry name" value="MFS"/>
</dbReference>
<dbReference type="PROSITE" id="PS50850">
    <property type="entry name" value="MFS"/>
    <property type="match status" value="1"/>
</dbReference>
<keyword evidence="3" id="KW-1003">Cell membrane</keyword>
<dbReference type="RefSeq" id="WP_015234014.1">
    <property type="nucleotide sequence ID" value="NC_019793.1"/>
</dbReference>
<dbReference type="InterPro" id="IPR004638">
    <property type="entry name" value="EmrB-like"/>
</dbReference>
<proteinExistence type="predicted"/>
<dbReference type="PANTHER" id="PTHR23501:SF197">
    <property type="entry name" value="COMD"/>
    <property type="match status" value="1"/>
</dbReference>
<feature type="transmembrane region" description="Helical" evidence="7">
    <location>
        <begin position="252"/>
        <end position="271"/>
    </location>
</feature>
<feature type="transmembrane region" description="Helical" evidence="7">
    <location>
        <begin position="157"/>
        <end position="175"/>
    </location>
</feature>
<evidence type="ECO:0000313" key="9">
    <source>
        <dbReference type="EMBL" id="AFZ65703.1"/>
    </source>
</evidence>
<organism evidence="9 10">
    <name type="scientific">Deinococcus peraridilitoris (strain DSM 19664 / LMG 22246 / CIP 109416 / KR-200)</name>
    <dbReference type="NCBI Taxonomy" id="937777"/>
    <lineage>
        <taxon>Bacteria</taxon>
        <taxon>Thermotogati</taxon>
        <taxon>Deinococcota</taxon>
        <taxon>Deinococci</taxon>
        <taxon>Deinococcales</taxon>
        <taxon>Deinococcaceae</taxon>
        <taxon>Deinococcus</taxon>
    </lineage>
</organism>
<evidence type="ECO:0000256" key="2">
    <source>
        <dbReference type="ARBA" id="ARBA00022448"/>
    </source>
</evidence>
<feature type="transmembrane region" description="Helical" evidence="7">
    <location>
        <begin position="319"/>
        <end position="340"/>
    </location>
</feature>
<dbReference type="Pfam" id="PF07690">
    <property type="entry name" value="MFS_1"/>
    <property type="match status" value="1"/>
</dbReference>
<dbReference type="Gene3D" id="1.20.1720.10">
    <property type="entry name" value="Multidrug resistance protein D"/>
    <property type="match status" value="1"/>
</dbReference>
<dbReference type="HOGENOM" id="CLU_000960_2_5_0"/>
<dbReference type="OrthoDB" id="52797at2"/>
<name>K9ZVQ9_DEIPD</name>
<evidence type="ECO:0000256" key="6">
    <source>
        <dbReference type="ARBA" id="ARBA00023136"/>
    </source>
</evidence>
<dbReference type="EMBL" id="CP003382">
    <property type="protein sequence ID" value="AFZ65703.1"/>
    <property type="molecule type" value="Genomic_DNA"/>
</dbReference>
<dbReference type="KEGG" id="dpd:Deipe_0095"/>
<evidence type="ECO:0000313" key="10">
    <source>
        <dbReference type="Proteomes" id="UP000010467"/>
    </source>
</evidence>
<dbReference type="AlphaFoldDB" id="K9ZVQ9"/>
<feature type="transmembrane region" description="Helical" evidence="7">
    <location>
        <begin position="187"/>
        <end position="208"/>
    </location>
</feature>
<gene>
    <name evidence="9" type="ordered locus">Deipe_0095</name>
</gene>
<keyword evidence="10" id="KW-1185">Reference proteome</keyword>
<dbReference type="GO" id="GO:0022857">
    <property type="term" value="F:transmembrane transporter activity"/>
    <property type="evidence" value="ECO:0007669"/>
    <property type="project" value="InterPro"/>
</dbReference>
<feature type="transmembrane region" description="Helical" evidence="7">
    <location>
        <begin position="58"/>
        <end position="77"/>
    </location>
</feature>
<feature type="transmembrane region" description="Helical" evidence="7">
    <location>
        <begin position="89"/>
        <end position="108"/>
    </location>
</feature>
<evidence type="ECO:0000259" key="8">
    <source>
        <dbReference type="PROSITE" id="PS50850"/>
    </source>
</evidence>
<dbReference type="InterPro" id="IPR020846">
    <property type="entry name" value="MFS_dom"/>
</dbReference>
<dbReference type="CDD" id="cd17502">
    <property type="entry name" value="MFS_Azr1_MDR_like"/>
    <property type="match status" value="1"/>
</dbReference>
<dbReference type="InterPro" id="IPR036259">
    <property type="entry name" value="MFS_trans_sf"/>
</dbReference>
<dbReference type="PATRIC" id="fig|937777.3.peg.100"/>